<sequence length="297" mass="34060">MSEGRASLIRSIRIDLFRSTCLKVVNQILEEALVGLLDLVYNPPLSSRISSVGRVRTSLLKKLALGGMFSLVVIIVLFVIICLTLVSKLTKQRSLTWAYMWRSIENNIGSAQLNAVNSWQDFGALTYNALYAFFSCFTIWYFDSQSWHQTYLIRLNLTPQAHQLAPGNLRLINYRRVNYQCQTLNVGHILTNLAIIAACLAFFCIPFTNDQSFKKTCFNERNCQRTLKTVVTGAWRVMPPSLFRSIPLWKDEDFPNARFRVADTKLTFGIDHYLPSLILPTFPLMTRLNTMYRRAGH</sequence>
<dbReference type="EMBL" id="MU003524">
    <property type="protein sequence ID" value="KAF2466560.1"/>
    <property type="molecule type" value="Genomic_DNA"/>
</dbReference>
<reference evidence="1" key="1">
    <citation type="journal article" date="2020" name="Stud. Mycol.">
        <title>101 Dothideomycetes genomes: a test case for predicting lifestyles and emergence of pathogens.</title>
        <authorList>
            <person name="Haridas S."/>
            <person name="Albert R."/>
            <person name="Binder M."/>
            <person name="Bloem J."/>
            <person name="Labutti K."/>
            <person name="Salamov A."/>
            <person name="Andreopoulos B."/>
            <person name="Baker S."/>
            <person name="Barry K."/>
            <person name="Bills G."/>
            <person name="Bluhm B."/>
            <person name="Cannon C."/>
            <person name="Castanera R."/>
            <person name="Culley D."/>
            <person name="Daum C."/>
            <person name="Ezra D."/>
            <person name="Gonzalez J."/>
            <person name="Henrissat B."/>
            <person name="Kuo A."/>
            <person name="Liang C."/>
            <person name="Lipzen A."/>
            <person name="Lutzoni F."/>
            <person name="Magnuson J."/>
            <person name="Mondo S."/>
            <person name="Nolan M."/>
            <person name="Ohm R."/>
            <person name="Pangilinan J."/>
            <person name="Park H.-J."/>
            <person name="Ramirez L."/>
            <person name="Alfaro M."/>
            <person name="Sun H."/>
            <person name="Tritt A."/>
            <person name="Yoshinaga Y."/>
            <person name="Zwiers L.-H."/>
            <person name="Turgeon B."/>
            <person name="Goodwin S."/>
            <person name="Spatafora J."/>
            <person name="Crous P."/>
            <person name="Grigoriev I."/>
        </authorList>
    </citation>
    <scope>NUCLEOTIDE SEQUENCE</scope>
    <source>
        <strain evidence="1">ATCC 200398</strain>
    </source>
</reference>
<comment type="caution">
    <text evidence="1">The sequence shown here is derived from an EMBL/GenBank/DDBJ whole genome shotgun (WGS) entry which is preliminary data.</text>
</comment>
<evidence type="ECO:0000313" key="2">
    <source>
        <dbReference type="Proteomes" id="UP000799755"/>
    </source>
</evidence>
<organism evidence="1 2">
    <name type="scientific">Lindgomyces ingoldianus</name>
    <dbReference type="NCBI Taxonomy" id="673940"/>
    <lineage>
        <taxon>Eukaryota</taxon>
        <taxon>Fungi</taxon>
        <taxon>Dikarya</taxon>
        <taxon>Ascomycota</taxon>
        <taxon>Pezizomycotina</taxon>
        <taxon>Dothideomycetes</taxon>
        <taxon>Pleosporomycetidae</taxon>
        <taxon>Pleosporales</taxon>
        <taxon>Lindgomycetaceae</taxon>
        <taxon>Lindgomyces</taxon>
    </lineage>
</organism>
<evidence type="ECO:0000313" key="1">
    <source>
        <dbReference type="EMBL" id="KAF2466560.1"/>
    </source>
</evidence>
<accession>A0ACB6QI39</accession>
<protein>
    <submittedName>
        <fullName evidence="1">Uncharacterized protein</fullName>
    </submittedName>
</protein>
<proteinExistence type="predicted"/>
<keyword evidence="2" id="KW-1185">Reference proteome</keyword>
<name>A0ACB6QI39_9PLEO</name>
<dbReference type="Proteomes" id="UP000799755">
    <property type="component" value="Unassembled WGS sequence"/>
</dbReference>
<gene>
    <name evidence="1" type="ORF">BDR25DRAFT_359455</name>
</gene>